<protein>
    <submittedName>
        <fullName evidence="1">Uncharacterized protein</fullName>
    </submittedName>
</protein>
<comment type="caution">
    <text evidence="1">The sequence shown here is derived from an EMBL/GenBank/DDBJ whole genome shotgun (WGS) entry which is preliminary data.</text>
</comment>
<organism evidence="1 2">
    <name type="scientific">Lichtheimia corymbifera JMRC:FSU:9682</name>
    <dbReference type="NCBI Taxonomy" id="1263082"/>
    <lineage>
        <taxon>Eukaryota</taxon>
        <taxon>Fungi</taxon>
        <taxon>Fungi incertae sedis</taxon>
        <taxon>Mucoromycota</taxon>
        <taxon>Mucoromycotina</taxon>
        <taxon>Mucoromycetes</taxon>
        <taxon>Mucorales</taxon>
        <taxon>Lichtheimiaceae</taxon>
        <taxon>Lichtheimia</taxon>
    </lineage>
</organism>
<gene>
    <name evidence="1" type="ORF">LCOR_11504.1</name>
</gene>
<name>A0A068SED9_9FUNG</name>
<dbReference type="VEuPathDB" id="FungiDB:LCOR_11504.1"/>
<evidence type="ECO:0000313" key="1">
    <source>
        <dbReference type="EMBL" id="CDH60723.1"/>
    </source>
</evidence>
<sequence length="66" mass="7685">MRSSYVVGQKLWHHHHHPSCWLSHFKQDHVIMQLVIDSIGANNKPILFPESTSYRYVGLRSSQTTP</sequence>
<dbReference type="EMBL" id="CBTN010000104">
    <property type="protein sequence ID" value="CDH60723.1"/>
    <property type="molecule type" value="Genomic_DNA"/>
</dbReference>
<accession>A0A068SED9</accession>
<dbReference type="Proteomes" id="UP000027586">
    <property type="component" value="Unassembled WGS sequence"/>
</dbReference>
<dbReference type="AlphaFoldDB" id="A0A068SED9"/>
<proteinExistence type="predicted"/>
<keyword evidence="2" id="KW-1185">Reference proteome</keyword>
<evidence type="ECO:0000313" key="2">
    <source>
        <dbReference type="Proteomes" id="UP000027586"/>
    </source>
</evidence>
<reference evidence="1" key="1">
    <citation type="submission" date="2013-08" db="EMBL/GenBank/DDBJ databases">
        <title>Gene expansion shapes genome architecture in the human pathogen Lichtheimia corymbifera: an evolutionary genomics analysis in the ancient terrestrial Mucorales (Mucoromycotina).</title>
        <authorList>
            <person name="Schwartze V.U."/>
            <person name="Winter S."/>
            <person name="Shelest E."/>
            <person name="Marcet-Houben M."/>
            <person name="Horn F."/>
            <person name="Wehner S."/>
            <person name="Hoffmann K."/>
            <person name="Riege K."/>
            <person name="Sammeth M."/>
            <person name="Nowrousian M."/>
            <person name="Valiante V."/>
            <person name="Linde J."/>
            <person name="Jacobsen I.D."/>
            <person name="Marz M."/>
            <person name="Brakhage A.A."/>
            <person name="Gabaldon T."/>
            <person name="Bocker S."/>
            <person name="Voigt K."/>
        </authorList>
    </citation>
    <scope>NUCLEOTIDE SEQUENCE [LARGE SCALE GENOMIC DNA]</scope>
    <source>
        <strain evidence="1">FSU 9682</strain>
    </source>
</reference>